<evidence type="ECO:0000256" key="6">
    <source>
        <dbReference type="SAM" id="Phobius"/>
    </source>
</evidence>
<dbReference type="PANTHER" id="PTHR36115">
    <property type="entry name" value="PROLINE-RICH ANTIGEN HOMOLOG-RELATED"/>
    <property type="match status" value="1"/>
</dbReference>
<evidence type="ECO:0000256" key="1">
    <source>
        <dbReference type="ARBA" id="ARBA00004651"/>
    </source>
</evidence>
<dbReference type="Proteomes" id="UP000324738">
    <property type="component" value="Unassembled WGS sequence"/>
</dbReference>
<dbReference type="AlphaFoldDB" id="A0A5B0DWK2"/>
<evidence type="ECO:0000313" key="9">
    <source>
        <dbReference type="Proteomes" id="UP000324738"/>
    </source>
</evidence>
<evidence type="ECO:0000256" key="4">
    <source>
        <dbReference type="ARBA" id="ARBA00022989"/>
    </source>
</evidence>
<keyword evidence="5 6" id="KW-0472">Membrane</keyword>
<comment type="caution">
    <text evidence="8">The sequence shown here is derived from an EMBL/GenBank/DDBJ whole genome shotgun (WGS) entry which is preliminary data.</text>
</comment>
<keyword evidence="9" id="KW-1185">Reference proteome</keyword>
<reference evidence="8 9" key="1">
    <citation type="submission" date="2019-08" db="EMBL/GenBank/DDBJ databases">
        <title>Aureimonas fodiniaquatilis sp. nov., isolated from a coal mine wastewater.</title>
        <authorList>
            <person name="Kim W."/>
        </authorList>
    </citation>
    <scope>NUCLEOTIDE SEQUENCE [LARGE SCALE GENOMIC DNA]</scope>
    <source>
        <strain evidence="8 9">CAU 1482</strain>
    </source>
</reference>
<gene>
    <name evidence="8" type="ORF">FPY71_06860</name>
</gene>
<evidence type="ECO:0000313" key="8">
    <source>
        <dbReference type="EMBL" id="KAA0970245.1"/>
    </source>
</evidence>
<accession>A0A5B0DWK2</accession>
<dbReference type="RefSeq" id="WP_149299036.1">
    <property type="nucleotide sequence ID" value="NZ_VTWH01000002.1"/>
</dbReference>
<keyword evidence="2" id="KW-1003">Cell membrane</keyword>
<dbReference type="OrthoDB" id="7270324at2"/>
<feature type="domain" description="RDD" evidence="7">
    <location>
        <begin position="24"/>
        <end position="145"/>
    </location>
</feature>
<evidence type="ECO:0000256" key="2">
    <source>
        <dbReference type="ARBA" id="ARBA00022475"/>
    </source>
</evidence>
<dbReference type="InterPro" id="IPR010432">
    <property type="entry name" value="RDD"/>
</dbReference>
<dbReference type="InterPro" id="IPR051791">
    <property type="entry name" value="Pra-immunoreactive"/>
</dbReference>
<evidence type="ECO:0000256" key="5">
    <source>
        <dbReference type="ARBA" id="ARBA00023136"/>
    </source>
</evidence>
<keyword evidence="3 6" id="KW-0812">Transmembrane</keyword>
<sequence>MSQTVDLESNAILNDVRAFSSVRTRRILAFMVDFTIVLLLLIPAAIVVGILGVITFGLGWLLYAALLPLVAILYVGFTMGSGSQATIGMRLFGIRLMRLDGAPVDSVFAVLHAVLFWASIATLTPLVLLFSLFTRRKELLHDYLLGTVVIRNIHDLKA</sequence>
<evidence type="ECO:0000256" key="3">
    <source>
        <dbReference type="ARBA" id="ARBA00022692"/>
    </source>
</evidence>
<dbReference type="GO" id="GO:0005886">
    <property type="term" value="C:plasma membrane"/>
    <property type="evidence" value="ECO:0007669"/>
    <property type="project" value="UniProtKB-SubCell"/>
</dbReference>
<protein>
    <submittedName>
        <fullName evidence="8">RDD family protein</fullName>
    </submittedName>
</protein>
<organism evidence="8 9">
    <name type="scientific">Aureimonas fodinaquatilis</name>
    <dbReference type="NCBI Taxonomy" id="2565783"/>
    <lineage>
        <taxon>Bacteria</taxon>
        <taxon>Pseudomonadati</taxon>
        <taxon>Pseudomonadota</taxon>
        <taxon>Alphaproteobacteria</taxon>
        <taxon>Hyphomicrobiales</taxon>
        <taxon>Aurantimonadaceae</taxon>
        <taxon>Aureimonas</taxon>
    </lineage>
</organism>
<proteinExistence type="predicted"/>
<feature type="transmembrane region" description="Helical" evidence="6">
    <location>
        <begin position="60"/>
        <end position="87"/>
    </location>
</feature>
<feature type="transmembrane region" description="Helical" evidence="6">
    <location>
        <begin position="27"/>
        <end position="54"/>
    </location>
</feature>
<feature type="transmembrane region" description="Helical" evidence="6">
    <location>
        <begin position="108"/>
        <end position="133"/>
    </location>
</feature>
<dbReference type="Pfam" id="PF06271">
    <property type="entry name" value="RDD"/>
    <property type="match status" value="1"/>
</dbReference>
<comment type="subcellular location">
    <subcellularLocation>
        <location evidence="1">Cell membrane</location>
        <topology evidence="1">Multi-pass membrane protein</topology>
    </subcellularLocation>
</comment>
<name>A0A5B0DWK2_9HYPH</name>
<keyword evidence="4 6" id="KW-1133">Transmembrane helix</keyword>
<dbReference type="EMBL" id="VTWH01000002">
    <property type="protein sequence ID" value="KAA0970245.1"/>
    <property type="molecule type" value="Genomic_DNA"/>
</dbReference>
<evidence type="ECO:0000259" key="7">
    <source>
        <dbReference type="Pfam" id="PF06271"/>
    </source>
</evidence>